<dbReference type="PRINTS" id="PR00458">
    <property type="entry name" value="PEROXIDASE"/>
</dbReference>
<keyword evidence="22" id="KW-1185">Reference proteome</keyword>
<feature type="binding site" evidence="16">
    <location>
        <position position="260"/>
    </location>
    <ligand>
        <name>Ca(2+)</name>
        <dbReference type="ChEBI" id="CHEBI:29108"/>
        <label>2</label>
    </ligand>
</feature>
<dbReference type="GO" id="GO:0042744">
    <property type="term" value="P:hydrogen peroxide catabolic process"/>
    <property type="evidence" value="ECO:0007669"/>
    <property type="project" value="UniProtKB-KW"/>
</dbReference>
<evidence type="ECO:0000259" key="20">
    <source>
        <dbReference type="PROSITE" id="PS50873"/>
    </source>
</evidence>
<evidence type="ECO:0000256" key="8">
    <source>
        <dbReference type="ARBA" id="ARBA00022729"/>
    </source>
</evidence>
<gene>
    <name evidence="21" type="ORF">RND81_04G148600</name>
</gene>
<evidence type="ECO:0000256" key="13">
    <source>
        <dbReference type="ARBA" id="ARBA00023324"/>
    </source>
</evidence>
<dbReference type="AlphaFoldDB" id="A0AAW1LLV4"/>
<evidence type="ECO:0000256" key="15">
    <source>
        <dbReference type="PIRSR" id="PIRSR600823-2"/>
    </source>
</evidence>
<dbReference type="GO" id="GO:0005576">
    <property type="term" value="C:extracellular region"/>
    <property type="evidence" value="ECO:0007669"/>
    <property type="project" value="UniProtKB-SubCell"/>
</dbReference>
<feature type="disulfide bond" evidence="18">
    <location>
        <begin position="50"/>
        <end position="130"/>
    </location>
</feature>
<comment type="function">
    <text evidence="2">Removal of H(2)O(2), oxidation of toxic reductants, biosynthesis and degradation of lignin, suberization, auxin catabolism, response to environmental stresses such as wounding, pathogen attack and oxidative stress. These functions might be dependent on each isozyme/isoform in each plant tissue.</text>
</comment>
<dbReference type="SUPFAM" id="SSF48113">
    <property type="entry name" value="Heme-dependent peroxidases"/>
    <property type="match status" value="1"/>
</dbReference>
<evidence type="ECO:0000256" key="6">
    <source>
        <dbReference type="ARBA" id="ARBA00022617"/>
    </source>
</evidence>
<comment type="catalytic activity">
    <reaction evidence="1 19">
        <text>2 a phenolic donor + H2O2 = 2 a phenolic radical donor + 2 H2O</text>
        <dbReference type="Rhea" id="RHEA:56136"/>
        <dbReference type="ChEBI" id="CHEBI:15377"/>
        <dbReference type="ChEBI" id="CHEBI:16240"/>
        <dbReference type="ChEBI" id="CHEBI:139520"/>
        <dbReference type="ChEBI" id="CHEBI:139521"/>
        <dbReference type="EC" id="1.11.1.7"/>
    </reaction>
</comment>
<reference evidence="21" key="1">
    <citation type="submission" date="2024-03" db="EMBL/GenBank/DDBJ databases">
        <title>WGS assembly of Saponaria officinalis var. Norfolk2.</title>
        <authorList>
            <person name="Jenkins J."/>
            <person name="Shu S."/>
            <person name="Grimwood J."/>
            <person name="Barry K."/>
            <person name="Goodstein D."/>
            <person name="Schmutz J."/>
            <person name="Leebens-Mack J."/>
            <person name="Osbourn A."/>
        </authorList>
    </citation>
    <scope>NUCLEOTIDE SEQUENCE [LARGE SCALE GENOMIC DNA]</scope>
    <source>
        <strain evidence="21">JIC</strain>
    </source>
</reference>
<dbReference type="Pfam" id="PF00141">
    <property type="entry name" value="peroxidase"/>
    <property type="match status" value="1"/>
</dbReference>
<dbReference type="PANTHER" id="PTHR31517">
    <property type="match status" value="1"/>
</dbReference>
<evidence type="ECO:0000256" key="12">
    <source>
        <dbReference type="ARBA" id="ARBA00023157"/>
    </source>
</evidence>
<dbReference type="PANTHER" id="PTHR31517:SF59">
    <property type="entry name" value="PEROXIDASE"/>
    <property type="match status" value="1"/>
</dbReference>
<keyword evidence="4 19" id="KW-0964">Secreted</keyword>
<comment type="cofactor">
    <cofactor evidence="16 19">
        <name>heme b</name>
        <dbReference type="ChEBI" id="CHEBI:60344"/>
    </cofactor>
    <text evidence="16 19">Binds 1 heme b (iron(II)-protoporphyrin IX) group per subunit.</text>
</comment>
<keyword evidence="9 16" id="KW-0106">Calcium</keyword>
<keyword evidence="5 19" id="KW-0575">Peroxidase</keyword>
<dbReference type="PROSITE" id="PS50873">
    <property type="entry name" value="PEROXIDASE_4"/>
    <property type="match status" value="1"/>
</dbReference>
<keyword evidence="6 19" id="KW-0349">Heme</keyword>
<feature type="signal peptide" evidence="19">
    <location>
        <begin position="1"/>
        <end position="24"/>
    </location>
</feature>
<evidence type="ECO:0000256" key="1">
    <source>
        <dbReference type="ARBA" id="ARBA00000189"/>
    </source>
</evidence>
<dbReference type="EC" id="1.11.1.7" evidence="3 19"/>
<feature type="binding site" evidence="16">
    <location>
        <position position="95"/>
    </location>
    <ligand>
        <name>Ca(2+)</name>
        <dbReference type="ChEBI" id="CHEBI:29108"/>
        <label>1</label>
    </ligand>
</feature>
<dbReference type="Gene3D" id="1.10.420.10">
    <property type="entry name" value="Peroxidase, domain 2"/>
    <property type="match status" value="1"/>
</dbReference>
<evidence type="ECO:0000256" key="17">
    <source>
        <dbReference type="PIRSR" id="PIRSR600823-4"/>
    </source>
</evidence>
<evidence type="ECO:0000256" key="19">
    <source>
        <dbReference type="RuleBase" id="RU362060"/>
    </source>
</evidence>
<evidence type="ECO:0000313" key="21">
    <source>
        <dbReference type="EMBL" id="KAK9734563.1"/>
    </source>
</evidence>
<keyword evidence="10 19" id="KW-0560">Oxidoreductase</keyword>
<evidence type="ECO:0000256" key="2">
    <source>
        <dbReference type="ARBA" id="ARBA00002322"/>
    </source>
</evidence>
<keyword evidence="7 16" id="KW-0479">Metal-binding</keyword>
<comment type="similarity">
    <text evidence="19">Belongs to the peroxidase family. Classical plant (class III) peroxidase subfamily.</text>
</comment>
<dbReference type="EMBL" id="JBDFQZ010000004">
    <property type="protein sequence ID" value="KAK9734563.1"/>
    <property type="molecule type" value="Genomic_DNA"/>
</dbReference>
<feature type="binding site" evidence="16">
    <location>
        <position position="268"/>
    </location>
    <ligand>
        <name>Ca(2+)</name>
        <dbReference type="ChEBI" id="CHEBI:29108"/>
        <label>2</label>
    </ligand>
</feature>
<name>A0AAW1LLV4_SAPOF</name>
<dbReference type="InterPro" id="IPR002016">
    <property type="entry name" value="Haem_peroxidase"/>
</dbReference>
<evidence type="ECO:0000256" key="14">
    <source>
        <dbReference type="PIRSR" id="PIRSR600823-1"/>
    </source>
</evidence>
<dbReference type="GO" id="GO:0046872">
    <property type="term" value="F:metal ion binding"/>
    <property type="evidence" value="ECO:0007669"/>
    <property type="project" value="UniProtKB-UniRule"/>
</dbReference>
<feature type="binding site" evidence="16">
    <location>
        <position position="207"/>
    </location>
    <ligand>
        <name>Ca(2+)</name>
        <dbReference type="ChEBI" id="CHEBI:29108"/>
        <label>2</label>
    </ligand>
</feature>
<evidence type="ECO:0000256" key="11">
    <source>
        <dbReference type="ARBA" id="ARBA00023004"/>
    </source>
</evidence>
<organism evidence="21 22">
    <name type="scientific">Saponaria officinalis</name>
    <name type="common">Common soapwort</name>
    <name type="synonym">Lychnis saponaria</name>
    <dbReference type="NCBI Taxonomy" id="3572"/>
    <lineage>
        <taxon>Eukaryota</taxon>
        <taxon>Viridiplantae</taxon>
        <taxon>Streptophyta</taxon>
        <taxon>Embryophyta</taxon>
        <taxon>Tracheophyta</taxon>
        <taxon>Spermatophyta</taxon>
        <taxon>Magnoliopsida</taxon>
        <taxon>eudicotyledons</taxon>
        <taxon>Gunneridae</taxon>
        <taxon>Pentapetalae</taxon>
        <taxon>Caryophyllales</taxon>
        <taxon>Caryophyllaceae</taxon>
        <taxon>Caryophylleae</taxon>
        <taxon>Saponaria</taxon>
    </lineage>
</organism>
<dbReference type="CDD" id="cd00693">
    <property type="entry name" value="secretory_peroxidase"/>
    <property type="match status" value="1"/>
</dbReference>
<keyword evidence="13 19" id="KW-0376">Hydrogen peroxide</keyword>
<dbReference type="PRINTS" id="PR00461">
    <property type="entry name" value="PLPEROXIDASE"/>
</dbReference>
<dbReference type="InterPro" id="IPR033905">
    <property type="entry name" value="Secretory_peroxidase"/>
</dbReference>
<feature type="binding site" evidence="16">
    <location>
        <position position="86"/>
    </location>
    <ligand>
        <name>Ca(2+)</name>
        <dbReference type="ChEBI" id="CHEBI:29108"/>
        <label>1</label>
    </ligand>
</feature>
<feature type="disulfide bond" evidence="18">
    <location>
        <begin position="87"/>
        <end position="92"/>
    </location>
</feature>
<protein>
    <recommendedName>
        <fullName evidence="3 19">Peroxidase</fullName>
        <ecNumber evidence="3 19">1.11.1.7</ecNumber>
    </recommendedName>
</protein>
<dbReference type="InterPro" id="IPR010255">
    <property type="entry name" value="Haem_peroxidase_sf"/>
</dbReference>
<feature type="domain" description="Plant heme peroxidase family profile" evidence="20">
    <location>
        <begin position="40"/>
        <end position="340"/>
    </location>
</feature>
<dbReference type="Proteomes" id="UP001443914">
    <property type="component" value="Unassembled WGS sequence"/>
</dbReference>
<dbReference type="GO" id="GO:0020037">
    <property type="term" value="F:heme binding"/>
    <property type="evidence" value="ECO:0007669"/>
    <property type="project" value="UniProtKB-UniRule"/>
</dbReference>
<feature type="chain" id="PRO_5043096574" description="Peroxidase" evidence="19">
    <location>
        <begin position="25"/>
        <end position="340"/>
    </location>
</feature>
<feature type="binding site" evidence="16">
    <location>
        <position position="89"/>
    </location>
    <ligand>
        <name>Ca(2+)</name>
        <dbReference type="ChEBI" id="CHEBI:29108"/>
        <label>1</label>
    </ligand>
</feature>
<comment type="subcellular location">
    <subcellularLocation>
        <location evidence="19">Secreted</location>
    </subcellularLocation>
</comment>
<evidence type="ECO:0000256" key="5">
    <source>
        <dbReference type="ARBA" id="ARBA00022559"/>
    </source>
</evidence>
<evidence type="ECO:0000256" key="16">
    <source>
        <dbReference type="PIRSR" id="PIRSR600823-3"/>
    </source>
</evidence>
<evidence type="ECO:0000256" key="4">
    <source>
        <dbReference type="ARBA" id="ARBA00022525"/>
    </source>
</evidence>
<dbReference type="GO" id="GO:0140825">
    <property type="term" value="F:lactoperoxidase activity"/>
    <property type="evidence" value="ECO:0007669"/>
    <property type="project" value="UniProtKB-EC"/>
</dbReference>
<feature type="binding site" evidence="15">
    <location>
        <position position="176"/>
    </location>
    <ligand>
        <name>substrate</name>
    </ligand>
</feature>
<feature type="binding site" description="axial binding residue" evidence="16">
    <location>
        <position position="206"/>
    </location>
    <ligand>
        <name>heme b</name>
        <dbReference type="ChEBI" id="CHEBI:60344"/>
    </ligand>
    <ligandPart>
        <name>Fe</name>
        <dbReference type="ChEBI" id="CHEBI:18248"/>
    </ligandPart>
</feature>
<dbReference type="InterPro" id="IPR000823">
    <property type="entry name" value="Peroxidase_pln"/>
</dbReference>
<keyword evidence="8 19" id="KW-0732">Signal</keyword>
<feature type="disulfide bond" evidence="18">
    <location>
        <begin position="136"/>
        <end position="336"/>
    </location>
</feature>
<feature type="binding site" evidence="16">
    <location>
        <position position="93"/>
    </location>
    <ligand>
        <name>Ca(2+)</name>
        <dbReference type="ChEBI" id="CHEBI:29108"/>
        <label>1</label>
    </ligand>
</feature>
<evidence type="ECO:0000256" key="7">
    <source>
        <dbReference type="ARBA" id="ARBA00022723"/>
    </source>
</evidence>
<feature type="binding site" evidence="16">
    <location>
        <position position="91"/>
    </location>
    <ligand>
        <name>Ca(2+)</name>
        <dbReference type="ChEBI" id="CHEBI:29108"/>
        <label>1</label>
    </ligand>
</feature>
<accession>A0AAW1LLV4</accession>
<evidence type="ECO:0000256" key="18">
    <source>
        <dbReference type="PIRSR" id="PIRSR600823-5"/>
    </source>
</evidence>
<evidence type="ECO:0000256" key="10">
    <source>
        <dbReference type="ARBA" id="ARBA00023002"/>
    </source>
</evidence>
<feature type="site" description="Transition state stabilizer" evidence="17">
    <location>
        <position position="81"/>
    </location>
</feature>
<dbReference type="Gene3D" id="1.10.520.10">
    <property type="match status" value="1"/>
</dbReference>
<keyword evidence="12 18" id="KW-1015">Disulfide bond</keyword>
<evidence type="ECO:0000313" key="22">
    <source>
        <dbReference type="Proteomes" id="UP001443914"/>
    </source>
</evidence>
<proteinExistence type="inferred from homology"/>
<feature type="binding site" evidence="16">
    <location>
        <position position="104"/>
    </location>
    <ligand>
        <name>Ca(2+)</name>
        <dbReference type="ChEBI" id="CHEBI:29108"/>
        <label>1</label>
    </ligand>
</feature>
<sequence length="340" mass="37972">MRSSLASIALVFGLIFAMSQVGVSFSPDPSNVLNVLPSTGLQVGFYNGRCPNKYVDIQTFIEEEVEKQFRYDPTLLPAFLRLQFHDCFVNGCDASITIEGSTTERTAPANAGVRDFDFIDRLKVKVEEICPDTVSCADIIAIATTTVFKLAGGQDYQVHTGRRDGLRSVKEDVKLPSPSMSVSWSFEFFQAKGFTLEEMVTLLGCHTVGIAHCALFQNRLYYGNTEYDPLMDNSLRQKLLYTCPQYQNSTNVAFLDQSVDYTFKDEYDNYYFQQILKQRGVLPIDQAIARDPSTVGTVVKFANSLSTFNAKLAEALLKLQAVDVLTGYNGNIRKVCSKFN</sequence>
<comment type="cofactor">
    <cofactor evidence="16 19">
        <name>Ca(2+)</name>
        <dbReference type="ChEBI" id="CHEBI:29108"/>
    </cofactor>
    <text evidence="16 19">Binds 2 calcium ions per subunit.</text>
</comment>
<comment type="caution">
    <text evidence="21">The sequence shown here is derived from an EMBL/GenBank/DDBJ whole genome shotgun (WGS) entry which is preliminary data.</text>
</comment>
<dbReference type="FunFam" id="1.10.420.10:FF:000007">
    <property type="entry name" value="Peroxidase"/>
    <property type="match status" value="1"/>
</dbReference>
<evidence type="ECO:0000256" key="3">
    <source>
        <dbReference type="ARBA" id="ARBA00012313"/>
    </source>
</evidence>
<dbReference type="GO" id="GO:0006979">
    <property type="term" value="P:response to oxidative stress"/>
    <property type="evidence" value="ECO:0007669"/>
    <property type="project" value="UniProtKB-UniRule"/>
</dbReference>
<feature type="active site" description="Proton acceptor" evidence="14">
    <location>
        <position position="85"/>
    </location>
</feature>
<evidence type="ECO:0000256" key="9">
    <source>
        <dbReference type="ARBA" id="ARBA00022837"/>
    </source>
</evidence>
<feature type="disulfide bond" evidence="18">
    <location>
        <begin position="213"/>
        <end position="243"/>
    </location>
</feature>
<keyword evidence="11 16" id="KW-0408">Iron</keyword>